<dbReference type="EMBL" id="CM017885">
    <property type="protein sequence ID" value="KAG1367978.1"/>
    <property type="molecule type" value="Genomic_DNA"/>
</dbReference>
<keyword evidence="10 13" id="KW-0472">Membrane</keyword>
<dbReference type="GO" id="GO:0005506">
    <property type="term" value="F:iron ion binding"/>
    <property type="evidence" value="ECO:0007669"/>
    <property type="project" value="InterPro"/>
</dbReference>
<dbReference type="InterPro" id="IPR017972">
    <property type="entry name" value="Cyt_P450_CS"/>
</dbReference>
<dbReference type="Pfam" id="PF00067">
    <property type="entry name" value="p450"/>
    <property type="match status" value="1"/>
</dbReference>
<dbReference type="PANTHER" id="PTHR24282:SF255">
    <property type="entry name" value="CYTOCHROME P450 72A11-RELATED"/>
    <property type="match status" value="1"/>
</dbReference>
<protein>
    <submittedName>
        <fullName evidence="14">Cytochrome P450 CYP72A219</fullName>
    </submittedName>
</protein>
<comment type="similarity">
    <text evidence="2 12">Belongs to the cytochrome P450 family.</text>
</comment>
<dbReference type="GO" id="GO:0008202">
    <property type="term" value="P:steroid metabolic process"/>
    <property type="evidence" value="ECO:0007669"/>
    <property type="project" value="UniProtKB-ARBA"/>
</dbReference>
<evidence type="ECO:0000256" key="12">
    <source>
        <dbReference type="RuleBase" id="RU000461"/>
    </source>
</evidence>
<dbReference type="GO" id="GO:0020037">
    <property type="term" value="F:heme binding"/>
    <property type="evidence" value="ECO:0007669"/>
    <property type="project" value="InterPro"/>
</dbReference>
<dbReference type="InterPro" id="IPR036396">
    <property type="entry name" value="Cyt_P450_sf"/>
</dbReference>
<dbReference type="InterPro" id="IPR050665">
    <property type="entry name" value="Cytochrome_P450_Monooxygen"/>
</dbReference>
<dbReference type="PRINTS" id="PR00463">
    <property type="entry name" value="EP450I"/>
</dbReference>
<dbReference type="InterPro" id="IPR001128">
    <property type="entry name" value="Cyt_P450"/>
</dbReference>
<evidence type="ECO:0000313" key="15">
    <source>
        <dbReference type="Proteomes" id="UP000797356"/>
    </source>
</evidence>
<dbReference type="GO" id="GO:0016020">
    <property type="term" value="C:membrane"/>
    <property type="evidence" value="ECO:0007669"/>
    <property type="project" value="UniProtKB-SubCell"/>
</dbReference>
<keyword evidence="9 12" id="KW-0503">Monooxygenase</keyword>
<evidence type="ECO:0000256" key="13">
    <source>
        <dbReference type="SAM" id="Phobius"/>
    </source>
</evidence>
<dbReference type="PANTHER" id="PTHR24282">
    <property type="entry name" value="CYTOCHROME P450 FAMILY MEMBER"/>
    <property type="match status" value="1"/>
</dbReference>
<feature type="binding site" description="axial binding residue" evidence="11">
    <location>
        <position position="470"/>
    </location>
    <ligand>
        <name>heme</name>
        <dbReference type="ChEBI" id="CHEBI:30413"/>
    </ligand>
    <ligandPart>
        <name>Fe</name>
        <dbReference type="ChEBI" id="CHEBI:18248"/>
    </ligandPart>
</feature>
<sequence>MWWGSAETLGRMVWGVLGLLVLLRAWRGLEWLWWTPRRLERVLRGQGLRGTRYRFLHGDLKETARLNKEAWSEPMPFSHDILPRVSPFFHRAIKENGKISITWFGPIPRVIIMNPEWVREILSNKFGHFAKPHINPLGRLLAAGLANYEGDKWAKHRRILNPAFHLEKLKRMLPAFSACCGELVNRWEKSIGSSGYYELDVWPELQNFTGDVISRTAFGSSYEEGRRIFQLQAKQAELLVRAAQSVYIPGFRFLPTPINNRRKKIDREVRALLRGIIEKREKAINLGEASNDDLLGLMMESNLKDLQEHGNSKNTGMTTEEVIGECKLFYFAGQETTSVLLTWTMVVLSMHPSWQVRAREEVLELFGKNRPDYDGLNRLKTVTMILYEVLRLYPPIIHFSRRTYKTMKLGGITYPAGMLLLLPVIFLHHDPEFWGKDASEFNPERFAEGISKASKGQQAFFPFGWGPRTCIGQGFALLEAKMGLSMILQHFSFELSPSYVHAPYTVITLQPQHGAQIRLHKV</sequence>
<dbReference type="Gene3D" id="1.10.630.10">
    <property type="entry name" value="Cytochrome P450"/>
    <property type="match status" value="1"/>
</dbReference>
<evidence type="ECO:0000256" key="8">
    <source>
        <dbReference type="ARBA" id="ARBA00023004"/>
    </source>
</evidence>
<evidence type="ECO:0000256" key="4">
    <source>
        <dbReference type="ARBA" id="ARBA00022692"/>
    </source>
</evidence>
<comment type="caution">
    <text evidence="14">The sequence shown here is derived from an EMBL/GenBank/DDBJ whole genome shotgun (WGS) entry which is preliminary data.</text>
</comment>
<evidence type="ECO:0000256" key="3">
    <source>
        <dbReference type="ARBA" id="ARBA00022617"/>
    </source>
</evidence>
<dbReference type="PROSITE" id="PS00086">
    <property type="entry name" value="CYTOCHROME_P450"/>
    <property type="match status" value="1"/>
</dbReference>
<proteinExistence type="inferred from homology"/>
<evidence type="ECO:0000256" key="2">
    <source>
        <dbReference type="ARBA" id="ARBA00010617"/>
    </source>
</evidence>
<dbReference type="FunFam" id="1.10.630.10:FF:000029">
    <property type="entry name" value="Cytochrome P450 734A1"/>
    <property type="match status" value="1"/>
</dbReference>
<keyword evidence="6 13" id="KW-1133">Transmembrane helix</keyword>
<evidence type="ECO:0000256" key="1">
    <source>
        <dbReference type="ARBA" id="ARBA00004167"/>
    </source>
</evidence>
<evidence type="ECO:0000256" key="11">
    <source>
        <dbReference type="PIRSR" id="PIRSR602401-1"/>
    </source>
</evidence>
<comment type="subcellular location">
    <subcellularLocation>
        <location evidence="1">Membrane</location>
        <topology evidence="1">Single-pass membrane protein</topology>
    </subcellularLocation>
</comment>
<reference evidence="14" key="1">
    <citation type="journal article" date="2017" name="Gigascience">
        <title>The genome draft of coconut (Cocos nucifera).</title>
        <authorList>
            <person name="Xiao Y."/>
            <person name="Xu P."/>
            <person name="Fan H."/>
            <person name="Baudouin L."/>
            <person name="Xia W."/>
            <person name="Bocs S."/>
            <person name="Xu J."/>
            <person name="Li Q."/>
            <person name="Guo A."/>
            <person name="Zhou L."/>
            <person name="Li J."/>
            <person name="Wu Y."/>
            <person name="Ma Z."/>
            <person name="Armero A."/>
            <person name="Issali A.E."/>
            <person name="Liu N."/>
            <person name="Peng M."/>
            <person name="Yang Y."/>
        </authorList>
    </citation>
    <scope>NUCLEOTIDE SEQUENCE</scope>
    <source>
        <tissue evidence="14">Spear leaf of Hainan Tall coconut</tissue>
    </source>
</reference>
<accession>A0A8K0NC73</accession>
<organism evidence="14 15">
    <name type="scientific">Cocos nucifera</name>
    <name type="common">Coconut palm</name>
    <dbReference type="NCBI Taxonomy" id="13894"/>
    <lineage>
        <taxon>Eukaryota</taxon>
        <taxon>Viridiplantae</taxon>
        <taxon>Streptophyta</taxon>
        <taxon>Embryophyta</taxon>
        <taxon>Tracheophyta</taxon>
        <taxon>Spermatophyta</taxon>
        <taxon>Magnoliopsida</taxon>
        <taxon>Liliopsida</taxon>
        <taxon>Arecaceae</taxon>
        <taxon>Arecoideae</taxon>
        <taxon>Cocoseae</taxon>
        <taxon>Attaleinae</taxon>
        <taxon>Cocos</taxon>
    </lineage>
</organism>
<evidence type="ECO:0000313" key="14">
    <source>
        <dbReference type="EMBL" id="KAG1367978.1"/>
    </source>
</evidence>
<dbReference type="AlphaFoldDB" id="A0A8K0NC73"/>
<keyword evidence="8 11" id="KW-0408">Iron</keyword>
<evidence type="ECO:0000256" key="9">
    <source>
        <dbReference type="ARBA" id="ARBA00023033"/>
    </source>
</evidence>
<evidence type="ECO:0000256" key="7">
    <source>
        <dbReference type="ARBA" id="ARBA00023002"/>
    </source>
</evidence>
<dbReference type="SUPFAM" id="SSF48264">
    <property type="entry name" value="Cytochrome P450"/>
    <property type="match status" value="1"/>
</dbReference>
<dbReference type="Proteomes" id="UP000797356">
    <property type="component" value="Chromosome 14"/>
</dbReference>
<comment type="cofactor">
    <cofactor evidence="11">
        <name>heme</name>
        <dbReference type="ChEBI" id="CHEBI:30413"/>
    </cofactor>
</comment>
<keyword evidence="3 11" id="KW-0349">Heme</keyword>
<dbReference type="CDD" id="cd20642">
    <property type="entry name" value="CYP72"/>
    <property type="match status" value="1"/>
</dbReference>
<dbReference type="OrthoDB" id="1470350at2759"/>
<gene>
    <name evidence="14" type="ORF">COCNU_14G004460</name>
</gene>
<evidence type="ECO:0000256" key="10">
    <source>
        <dbReference type="ARBA" id="ARBA00023136"/>
    </source>
</evidence>
<keyword evidence="7 12" id="KW-0560">Oxidoreductase</keyword>
<keyword evidence="4 13" id="KW-0812">Transmembrane</keyword>
<reference evidence="14" key="2">
    <citation type="submission" date="2019-07" db="EMBL/GenBank/DDBJ databases">
        <authorList>
            <person name="Yang Y."/>
            <person name="Bocs S."/>
            <person name="Baudouin L."/>
        </authorList>
    </citation>
    <scope>NUCLEOTIDE SEQUENCE</scope>
    <source>
        <tissue evidence="14">Spear leaf of Hainan Tall coconut</tissue>
    </source>
</reference>
<dbReference type="GO" id="GO:0004497">
    <property type="term" value="F:monooxygenase activity"/>
    <property type="evidence" value="ECO:0007669"/>
    <property type="project" value="UniProtKB-KW"/>
</dbReference>
<dbReference type="PRINTS" id="PR00385">
    <property type="entry name" value="P450"/>
</dbReference>
<evidence type="ECO:0000256" key="6">
    <source>
        <dbReference type="ARBA" id="ARBA00022989"/>
    </source>
</evidence>
<name>A0A8K0NC73_COCNU</name>
<keyword evidence="5 11" id="KW-0479">Metal-binding</keyword>
<dbReference type="GO" id="GO:0016705">
    <property type="term" value="F:oxidoreductase activity, acting on paired donors, with incorporation or reduction of molecular oxygen"/>
    <property type="evidence" value="ECO:0007669"/>
    <property type="project" value="InterPro"/>
</dbReference>
<dbReference type="InterPro" id="IPR002401">
    <property type="entry name" value="Cyt_P450_E_grp-I"/>
</dbReference>
<evidence type="ECO:0000256" key="5">
    <source>
        <dbReference type="ARBA" id="ARBA00022723"/>
    </source>
</evidence>
<keyword evidence="15" id="KW-1185">Reference proteome</keyword>
<feature type="transmembrane region" description="Helical" evidence="13">
    <location>
        <begin position="12"/>
        <end position="34"/>
    </location>
</feature>